<keyword evidence="3" id="KW-0175">Coiled coil</keyword>
<proteinExistence type="predicted"/>
<evidence type="ECO:0000259" key="4">
    <source>
        <dbReference type="PROSITE" id="PS50287"/>
    </source>
</evidence>
<feature type="coiled-coil region" evidence="3">
    <location>
        <begin position="112"/>
        <end position="143"/>
    </location>
</feature>
<dbReference type="PANTHER" id="PTHR48071">
    <property type="entry name" value="SRCR DOMAIN-CONTAINING PROTEIN"/>
    <property type="match status" value="1"/>
</dbReference>
<protein>
    <submittedName>
        <fullName evidence="5">SCAR5-like protein</fullName>
    </submittedName>
</protein>
<dbReference type="EMBL" id="CP111027">
    <property type="protein sequence ID" value="WAR29389.1"/>
    <property type="molecule type" value="Genomic_DNA"/>
</dbReference>
<reference evidence="5" key="1">
    <citation type="submission" date="2022-11" db="EMBL/GenBank/DDBJ databases">
        <title>Centuries of genome instability and evolution in soft-shell clam transmissible cancer (bioRxiv).</title>
        <authorList>
            <person name="Hart S.F.M."/>
            <person name="Yonemitsu M.A."/>
            <person name="Giersch R.M."/>
            <person name="Beal B.F."/>
            <person name="Arriagada G."/>
            <person name="Davis B.W."/>
            <person name="Ostrander E.A."/>
            <person name="Goff S.P."/>
            <person name="Metzger M.J."/>
        </authorList>
    </citation>
    <scope>NUCLEOTIDE SEQUENCE</scope>
    <source>
        <strain evidence="5">MELC-2E11</strain>
        <tissue evidence="5">Siphon/mantle</tissue>
    </source>
</reference>
<evidence type="ECO:0000256" key="1">
    <source>
        <dbReference type="ARBA" id="ARBA00023157"/>
    </source>
</evidence>
<dbReference type="PRINTS" id="PR00258">
    <property type="entry name" value="SPERACTRCPTR"/>
</dbReference>
<dbReference type="InterPro" id="IPR036772">
    <property type="entry name" value="SRCR-like_dom_sf"/>
</dbReference>
<keyword evidence="6" id="KW-1185">Reference proteome</keyword>
<feature type="disulfide bond" evidence="2">
    <location>
        <begin position="489"/>
        <end position="499"/>
    </location>
</feature>
<dbReference type="SMART" id="SM00202">
    <property type="entry name" value="SR"/>
    <property type="match status" value="1"/>
</dbReference>
<accession>A0ABY7G7L1</accession>
<dbReference type="Proteomes" id="UP001164746">
    <property type="component" value="Chromosome 16"/>
</dbReference>
<gene>
    <name evidence="5" type="ORF">MAR_002957</name>
</gene>
<feature type="domain" description="SRCR" evidence="4">
    <location>
        <begin position="413"/>
        <end position="520"/>
    </location>
</feature>
<dbReference type="PANTHER" id="PTHR48071:SF27">
    <property type="entry name" value="SCAVENGER RECEPTOR CYSTEINE-RICH TYPE 1 PROTEIN M130-LIKE"/>
    <property type="match status" value="1"/>
</dbReference>
<evidence type="ECO:0000256" key="3">
    <source>
        <dbReference type="SAM" id="Coils"/>
    </source>
</evidence>
<evidence type="ECO:0000256" key="2">
    <source>
        <dbReference type="PROSITE-ProRule" id="PRU00196"/>
    </source>
</evidence>
<evidence type="ECO:0000313" key="5">
    <source>
        <dbReference type="EMBL" id="WAR29389.1"/>
    </source>
</evidence>
<comment type="caution">
    <text evidence="2">Lacks conserved residue(s) required for the propagation of feature annotation.</text>
</comment>
<dbReference type="SUPFAM" id="SSF56487">
    <property type="entry name" value="SRCR-like"/>
    <property type="match status" value="1"/>
</dbReference>
<sequence length="520" mass="59349">MCNVYRKKALLYRMRFVQLGLIVCLTALTPIQGSRLNRLEEDVDALKRFMFRELLSIRDQVKDISIRVDTLENATVMQDPSSTNQYMDIHSNNIGDETGTEHNEARLVKAEVQNMRKAYANDKKDLHQLTNDVKGQLRELEQKITSHMHNLTAEVQHNIEYIHKNLSLANVTLSEFINVSNSNVSIFSDNIKMEIKKVFASSSEDLELRLNETEEKIKSNISLTYSHIEDELERFMSLADRNVSEMMLKAHSIFKFSLYFAVRQNEAQFNNGSTTNISTFSQNIKMKVNLLSSNTSEQLALRLIQTETKLKHNISSTYQHYEDKIESFISLADRNVSEMMLKADNNFKLISTNFSEMPNQLSNLSLDLQSVSLNIQQVEEKQKHLFLLTCNKEFMANNGTIQDGNYYPCSRDIRLANASLYSSTGVQVRHDNMWGTVCDDSIDGNVGELYIKNNVNVVCRVFGFRECDYVIVAGLGLGSGDIWMDNVKCGGEESSFIECTHNGWGVHNCGHNEDIGFNRN</sequence>
<dbReference type="Gene3D" id="3.10.250.10">
    <property type="entry name" value="SRCR-like domain"/>
    <property type="match status" value="1"/>
</dbReference>
<organism evidence="5 6">
    <name type="scientific">Mya arenaria</name>
    <name type="common">Soft-shell clam</name>
    <dbReference type="NCBI Taxonomy" id="6604"/>
    <lineage>
        <taxon>Eukaryota</taxon>
        <taxon>Metazoa</taxon>
        <taxon>Spiralia</taxon>
        <taxon>Lophotrochozoa</taxon>
        <taxon>Mollusca</taxon>
        <taxon>Bivalvia</taxon>
        <taxon>Autobranchia</taxon>
        <taxon>Heteroconchia</taxon>
        <taxon>Euheterodonta</taxon>
        <taxon>Imparidentia</taxon>
        <taxon>Neoheterodontei</taxon>
        <taxon>Myida</taxon>
        <taxon>Myoidea</taxon>
        <taxon>Myidae</taxon>
        <taxon>Mya</taxon>
    </lineage>
</organism>
<dbReference type="InterPro" id="IPR001190">
    <property type="entry name" value="SRCR"/>
</dbReference>
<keyword evidence="1 2" id="KW-1015">Disulfide bond</keyword>
<name>A0ABY7G7L1_MYAAR</name>
<dbReference type="PROSITE" id="PS50287">
    <property type="entry name" value="SRCR_2"/>
    <property type="match status" value="1"/>
</dbReference>
<evidence type="ECO:0000313" key="6">
    <source>
        <dbReference type="Proteomes" id="UP001164746"/>
    </source>
</evidence>
<dbReference type="Pfam" id="PF00530">
    <property type="entry name" value="SRCR"/>
    <property type="match status" value="1"/>
</dbReference>